<protein>
    <submittedName>
        <fullName evidence="6">Phosphotriesterase</fullName>
    </submittedName>
</protein>
<feature type="binding site" evidence="4">
    <location>
        <position position="22"/>
    </location>
    <ligand>
        <name>Zn(2+)</name>
        <dbReference type="ChEBI" id="CHEBI:29105"/>
        <label>1</label>
    </ligand>
</feature>
<dbReference type="GO" id="GO:0016787">
    <property type="term" value="F:hydrolase activity"/>
    <property type="evidence" value="ECO:0007669"/>
    <property type="project" value="UniProtKB-KW"/>
</dbReference>
<feature type="binding site" evidence="4">
    <location>
        <position position="176"/>
    </location>
    <ligand>
        <name>Zn(2+)</name>
        <dbReference type="ChEBI" id="CHEBI:29105"/>
        <label>2</label>
    </ligand>
</feature>
<evidence type="ECO:0000256" key="5">
    <source>
        <dbReference type="PROSITE-ProRule" id="PRU00679"/>
    </source>
</evidence>
<evidence type="ECO:0000313" key="6">
    <source>
        <dbReference type="EMBL" id="RSM77324.1"/>
    </source>
</evidence>
<proteinExistence type="inferred from homology"/>
<dbReference type="RefSeq" id="WP_037267239.1">
    <property type="nucleotide sequence ID" value="NZ_QHKI01000041.1"/>
</dbReference>
<sequence length="319" mass="34616">MSHVDTIRGPIPLAALGTVLMHEHVFVLSEDLRRARPDLYAEDTLVATAVEKLTALKSAGVDTIVDPTVLGLGRDVELVAKANAAVDINIVPATGLYTYHDVPFYLHYHGPGTMLGGPDILADLFVRDITEGISGTNIKAAFLKCAIQEELTPGVERVMVAVAEAHKQTGAPIVVHTSAPHGTGLVAQEVFRREGVDLGALVIGHSGDTEDLDYVRELIDGGSYIGMDRFGLDVMLSYEKRVAIVATLAAEGLSDRMMLSHDASCHIDWFPAGLRETVAPNWHYTFIHSTVIPALREAGVTDEQLKTMLVDNPRRYFAR</sequence>
<dbReference type="EMBL" id="QHKI01000041">
    <property type="protein sequence ID" value="RSM77324.1"/>
    <property type="molecule type" value="Genomic_DNA"/>
</dbReference>
<accession>A0A428Z076</accession>
<dbReference type="Gene3D" id="3.20.20.140">
    <property type="entry name" value="Metal-dependent hydrolases"/>
    <property type="match status" value="1"/>
</dbReference>
<dbReference type="PROSITE" id="PS51347">
    <property type="entry name" value="PHOSPHOTRIESTERASE_2"/>
    <property type="match status" value="1"/>
</dbReference>
<evidence type="ECO:0000256" key="1">
    <source>
        <dbReference type="ARBA" id="ARBA00022723"/>
    </source>
</evidence>
<comment type="similarity">
    <text evidence="5">Belongs to the metallo-dependent hydrolases superfamily. Phosphotriesterase family.</text>
</comment>
<dbReference type="InterPro" id="IPR032466">
    <property type="entry name" value="Metal_Hydrolase"/>
</dbReference>
<dbReference type="PANTHER" id="PTHR10819">
    <property type="entry name" value="PHOSPHOTRIESTERASE-RELATED"/>
    <property type="match status" value="1"/>
</dbReference>
<name>A0A428Z076_KIBAR</name>
<keyword evidence="1 4" id="KW-0479">Metal-binding</keyword>
<dbReference type="AlphaFoldDB" id="A0A428Z076"/>
<comment type="cofactor">
    <cofactor evidence="4">
        <name>a divalent metal cation</name>
        <dbReference type="ChEBI" id="CHEBI:60240"/>
    </cofactor>
    <text evidence="4">Binds 2 divalent metal cations per subunit.</text>
</comment>
<feature type="binding site" evidence="4">
    <location>
        <position position="205"/>
    </location>
    <ligand>
        <name>Zn(2+)</name>
        <dbReference type="ChEBI" id="CHEBI:29105"/>
        <label>2</label>
    </ligand>
</feature>
<dbReference type="Pfam" id="PF02126">
    <property type="entry name" value="PTE"/>
    <property type="match status" value="1"/>
</dbReference>
<reference evidence="6 7" key="1">
    <citation type="submission" date="2018-05" db="EMBL/GenBank/DDBJ databases">
        <title>Evolution of GPA BGCs.</title>
        <authorList>
            <person name="Waglechner N."/>
            <person name="Wright G.D."/>
        </authorList>
    </citation>
    <scope>NUCLEOTIDE SEQUENCE [LARGE SCALE GENOMIC DNA]</scope>
    <source>
        <strain evidence="6 7">A82846</strain>
    </source>
</reference>
<dbReference type="GO" id="GO:0008270">
    <property type="term" value="F:zinc ion binding"/>
    <property type="evidence" value="ECO:0007669"/>
    <property type="project" value="InterPro"/>
</dbReference>
<feature type="binding site" evidence="4">
    <location>
        <position position="262"/>
    </location>
    <ligand>
        <name>Zn(2+)</name>
        <dbReference type="ChEBI" id="CHEBI:29105"/>
        <label>1</label>
    </ligand>
</feature>
<dbReference type="InterPro" id="IPR001559">
    <property type="entry name" value="Phosphotriesterase"/>
</dbReference>
<keyword evidence="2" id="KW-0378">Hydrolase</keyword>
<comment type="caution">
    <text evidence="6">The sequence shown here is derived from an EMBL/GenBank/DDBJ whole genome shotgun (WGS) entry which is preliminary data.</text>
</comment>
<organism evidence="6 7">
    <name type="scientific">Kibdelosporangium aridum</name>
    <dbReference type="NCBI Taxonomy" id="2030"/>
    <lineage>
        <taxon>Bacteria</taxon>
        <taxon>Bacillati</taxon>
        <taxon>Actinomycetota</taxon>
        <taxon>Actinomycetes</taxon>
        <taxon>Pseudonocardiales</taxon>
        <taxon>Pseudonocardiaceae</taxon>
        <taxon>Kibdelosporangium</taxon>
    </lineage>
</organism>
<evidence type="ECO:0000313" key="7">
    <source>
        <dbReference type="Proteomes" id="UP000287547"/>
    </source>
</evidence>
<dbReference type="PANTHER" id="PTHR10819:SF3">
    <property type="entry name" value="PHOSPHOTRIESTERASE-RELATED PROTEIN"/>
    <property type="match status" value="1"/>
</dbReference>
<evidence type="ECO:0000256" key="2">
    <source>
        <dbReference type="ARBA" id="ARBA00022801"/>
    </source>
</evidence>
<evidence type="ECO:0000256" key="4">
    <source>
        <dbReference type="PIRSR" id="PIRSR601559-51"/>
    </source>
</evidence>
<evidence type="ECO:0000256" key="3">
    <source>
        <dbReference type="PIRSR" id="PIRSR601559-50"/>
    </source>
</evidence>
<dbReference type="Proteomes" id="UP000287547">
    <property type="component" value="Unassembled WGS sequence"/>
</dbReference>
<feature type="binding site" evidence="4">
    <location>
        <position position="24"/>
    </location>
    <ligand>
        <name>Zn(2+)</name>
        <dbReference type="ChEBI" id="CHEBI:29105"/>
        <label>1</label>
    </ligand>
</feature>
<dbReference type="OrthoDB" id="9795018at2"/>
<dbReference type="SUPFAM" id="SSF51556">
    <property type="entry name" value="Metallo-dependent hydrolases"/>
    <property type="match status" value="1"/>
</dbReference>
<gene>
    <name evidence="6" type="ORF">DMH04_35330</name>
</gene>
<feature type="binding site" description="via carbamate group" evidence="4">
    <location>
        <position position="144"/>
    </location>
    <ligand>
        <name>Zn(2+)</name>
        <dbReference type="ChEBI" id="CHEBI:29105"/>
        <label>2</label>
    </ligand>
</feature>
<feature type="modified residue" description="N6-carboxylysine" evidence="3 5">
    <location>
        <position position="144"/>
    </location>
</feature>
<feature type="binding site" description="via carbamate group" evidence="4">
    <location>
        <position position="144"/>
    </location>
    <ligand>
        <name>Zn(2+)</name>
        <dbReference type="ChEBI" id="CHEBI:29105"/>
        <label>1</label>
    </ligand>
</feature>